<dbReference type="HAMAP" id="MF_01497">
    <property type="entry name" value="SrkA_kinase"/>
    <property type="match status" value="1"/>
</dbReference>
<evidence type="ECO:0000256" key="3">
    <source>
        <dbReference type="ARBA" id="ARBA00022553"/>
    </source>
</evidence>
<dbReference type="Gene3D" id="3.30.200.70">
    <property type="match status" value="1"/>
</dbReference>
<keyword evidence="3 11" id="KW-0597">Phosphoprotein</keyword>
<keyword evidence="14" id="KW-1185">Reference proteome</keyword>
<evidence type="ECO:0000256" key="1">
    <source>
        <dbReference type="ARBA" id="ARBA00022490"/>
    </source>
</evidence>
<reference evidence="13 14" key="2">
    <citation type="submission" date="2018-03" db="EMBL/GenBank/DDBJ databases">
        <authorList>
            <person name="Keele B.F."/>
        </authorList>
    </citation>
    <scope>NUCLEOTIDE SEQUENCE [LARGE SCALE GENOMIC DNA]</scope>
    <source>
        <strain evidence="13 14">D13</strain>
    </source>
</reference>
<comment type="catalytic activity">
    <reaction evidence="11">
        <text>L-threonyl-[protein] + ATP = O-phospho-L-threonyl-[protein] + ADP + H(+)</text>
        <dbReference type="Rhea" id="RHEA:46608"/>
        <dbReference type="Rhea" id="RHEA-COMP:11060"/>
        <dbReference type="Rhea" id="RHEA-COMP:11605"/>
        <dbReference type="ChEBI" id="CHEBI:15378"/>
        <dbReference type="ChEBI" id="CHEBI:30013"/>
        <dbReference type="ChEBI" id="CHEBI:30616"/>
        <dbReference type="ChEBI" id="CHEBI:61977"/>
        <dbReference type="ChEBI" id="CHEBI:456216"/>
        <dbReference type="EC" id="2.7.11.1"/>
    </reaction>
</comment>
<keyword evidence="4 11" id="KW-0808">Transferase</keyword>
<dbReference type="InterPro" id="IPR011009">
    <property type="entry name" value="Kinase-like_dom_sf"/>
</dbReference>
<reference evidence="13 14" key="1">
    <citation type="submission" date="2018-03" db="EMBL/GenBank/DDBJ databases">
        <title>Ahniella affigens gen. nov., sp. nov., a gammaproteobacterium isolated from sandy soil near a stream.</title>
        <authorList>
            <person name="Ko Y."/>
            <person name="Kim J.-H."/>
        </authorList>
    </citation>
    <scope>NUCLEOTIDE SEQUENCE [LARGE SCALE GENOMIC DNA]</scope>
    <source>
        <strain evidence="13 14">D13</strain>
    </source>
</reference>
<dbReference type="GO" id="GO:0004674">
    <property type="term" value="F:protein serine/threonine kinase activity"/>
    <property type="evidence" value="ECO:0007669"/>
    <property type="project" value="UniProtKB-UniRule"/>
</dbReference>
<feature type="active site" description="Proton acceptor" evidence="11">
    <location>
        <position position="200"/>
    </location>
</feature>
<feature type="active site" evidence="11">
    <location>
        <position position="217"/>
    </location>
</feature>
<dbReference type="Proteomes" id="UP000241074">
    <property type="component" value="Chromosome"/>
</dbReference>
<dbReference type="SUPFAM" id="SSF56112">
    <property type="entry name" value="Protein kinase-like (PK-like)"/>
    <property type="match status" value="1"/>
</dbReference>
<comment type="subcellular location">
    <subcellularLocation>
        <location evidence="11">Cytoplasm</location>
    </subcellularLocation>
</comment>
<keyword evidence="2 11" id="KW-0723">Serine/threonine-protein kinase</keyword>
<keyword evidence="6 11" id="KW-0547">Nucleotide-binding</keyword>
<evidence type="ECO:0000256" key="9">
    <source>
        <dbReference type="ARBA" id="ARBA00022842"/>
    </source>
</evidence>
<comment type="catalytic activity">
    <reaction evidence="11">
        <text>L-seryl-[protein] + ATP = O-phospho-L-seryl-[protein] + ADP + H(+)</text>
        <dbReference type="Rhea" id="RHEA:17989"/>
        <dbReference type="Rhea" id="RHEA-COMP:9863"/>
        <dbReference type="Rhea" id="RHEA-COMP:11604"/>
        <dbReference type="ChEBI" id="CHEBI:15378"/>
        <dbReference type="ChEBI" id="CHEBI:29999"/>
        <dbReference type="ChEBI" id="CHEBI:30616"/>
        <dbReference type="ChEBI" id="CHEBI:83421"/>
        <dbReference type="ChEBI" id="CHEBI:456216"/>
        <dbReference type="EC" id="2.7.11.1"/>
    </reaction>
</comment>
<accession>A0A2P1PLN9</accession>
<dbReference type="PANTHER" id="PTHR39573:SF1">
    <property type="entry name" value="STRESS RESPONSE KINASE A"/>
    <property type="match status" value="1"/>
</dbReference>
<dbReference type="InterPro" id="IPR002575">
    <property type="entry name" value="Aminoglycoside_PTrfase"/>
</dbReference>
<dbReference type="PANTHER" id="PTHR39573">
    <property type="entry name" value="STRESS RESPONSE KINASE A"/>
    <property type="match status" value="1"/>
</dbReference>
<dbReference type="EC" id="2.7.11.1" evidence="11"/>
<sequence length="313" mass="35040">MNLTPFADLSPSLILDALESAGWQIDGRLLALNSFENRVYQAGLEDGRFVVAKFYRPGRWTPAQILEEHAFALELRAAELPIVPPLSHQGKTLLEHGGYRFAVFERRGGRAPELEGLDVAEWMGRLLARIHLIGEREAFAARVPFDLDHMLDQPADAAIRSGLIPDNLVEAYEDALDQIADEIDTLWSDIDPISLRLHGDCHPGNVLWTDQGPHFVDLDDCRMGPAIQDLWMLMTGGPAQQAALLKGYRTFRVLPPSERQLIDSLKILRQIHHAGWIAARIDDPAFPLAFPFALEPTWWESHINDLRAAARGA</sequence>
<dbReference type="GO" id="GO:0000287">
    <property type="term" value="F:magnesium ion binding"/>
    <property type="evidence" value="ECO:0007669"/>
    <property type="project" value="UniProtKB-UniRule"/>
</dbReference>
<evidence type="ECO:0000313" key="13">
    <source>
        <dbReference type="EMBL" id="AVP95755.1"/>
    </source>
</evidence>
<comment type="function">
    <text evidence="11">A protein kinase that phosphorylates Ser and Thr residues. Probably acts to suppress the effects of stress linked to accumulation of reactive oxygen species. Probably involved in the extracytoplasmic stress response.</text>
</comment>
<dbReference type="Pfam" id="PF01636">
    <property type="entry name" value="APH"/>
    <property type="match status" value="1"/>
</dbReference>
<comment type="similarity">
    <text evidence="11">Belongs to the SrkA/RdoA protein kinase family.</text>
</comment>
<dbReference type="GO" id="GO:0106310">
    <property type="term" value="F:protein serine kinase activity"/>
    <property type="evidence" value="ECO:0007669"/>
    <property type="project" value="RHEA"/>
</dbReference>
<dbReference type="InterPro" id="IPR032882">
    <property type="entry name" value="SrkA/RdoA"/>
</dbReference>
<keyword evidence="8 11" id="KW-0067">ATP-binding</keyword>
<dbReference type="Gene3D" id="1.10.510.10">
    <property type="entry name" value="Transferase(Phosphotransferase) domain 1"/>
    <property type="match status" value="1"/>
</dbReference>
<dbReference type="KEGG" id="xba:C7S18_00440"/>
<proteinExistence type="inferred from homology"/>
<evidence type="ECO:0000256" key="11">
    <source>
        <dbReference type="HAMAP-Rule" id="MF_01497"/>
    </source>
</evidence>
<keyword evidence="10 11" id="KW-0346">Stress response</keyword>
<dbReference type="RefSeq" id="WP_106889684.1">
    <property type="nucleotide sequence ID" value="NZ_CP027860.1"/>
</dbReference>
<evidence type="ECO:0000259" key="12">
    <source>
        <dbReference type="Pfam" id="PF01636"/>
    </source>
</evidence>
<dbReference type="OrthoDB" id="5392197at2"/>
<feature type="site" description="ATP" evidence="11">
    <location>
        <position position="34"/>
    </location>
</feature>
<dbReference type="GO" id="GO:0005737">
    <property type="term" value="C:cytoplasm"/>
    <property type="evidence" value="ECO:0007669"/>
    <property type="project" value="UniProtKB-SubCell"/>
</dbReference>
<evidence type="ECO:0000256" key="4">
    <source>
        <dbReference type="ARBA" id="ARBA00022679"/>
    </source>
</evidence>
<name>A0A2P1PLN9_9GAMM</name>
<evidence type="ECO:0000256" key="8">
    <source>
        <dbReference type="ARBA" id="ARBA00022840"/>
    </source>
</evidence>
<evidence type="ECO:0000313" key="14">
    <source>
        <dbReference type="Proteomes" id="UP000241074"/>
    </source>
</evidence>
<dbReference type="AlphaFoldDB" id="A0A2P1PLN9"/>
<evidence type="ECO:0000256" key="10">
    <source>
        <dbReference type="ARBA" id="ARBA00023016"/>
    </source>
</evidence>
<protein>
    <recommendedName>
        <fullName evidence="11">Stress response kinase A</fullName>
        <ecNumber evidence="11">2.7.11.1</ecNumber>
    </recommendedName>
    <alternativeName>
        <fullName evidence="11">Serine/threonine-protein kinase SrkA</fullName>
    </alternativeName>
</protein>
<feature type="binding site" evidence="11">
    <location>
        <position position="217"/>
    </location>
    <ligand>
        <name>Mg(2+)</name>
        <dbReference type="ChEBI" id="CHEBI:18420"/>
    </ligand>
</feature>
<dbReference type="EMBL" id="CP027860">
    <property type="protein sequence ID" value="AVP95755.1"/>
    <property type="molecule type" value="Genomic_DNA"/>
</dbReference>
<dbReference type="Gene3D" id="1.20.1270.170">
    <property type="match status" value="1"/>
</dbReference>
<feature type="binding site" evidence="11">
    <location>
        <position position="205"/>
    </location>
    <ligand>
        <name>Mg(2+)</name>
        <dbReference type="ChEBI" id="CHEBI:18420"/>
    </ligand>
</feature>
<comment type="subunit">
    <text evidence="11">Monomer.</text>
</comment>
<keyword evidence="5 11" id="KW-0479">Metal-binding</keyword>
<gene>
    <name evidence="11" type="primary">srkA</name>
    <name evidence="13" type="ORF">C7S18_00440</name>
</gene>
<comment type="cofactor">
    <cofactor evidence="11">
        <name>Mg(2+)</name>
        <dbReference type="ChEBI" id="CHEBI:18420"/>
    </cofactor>
</comment>
<evidence type="ECO:0000256" key="2">
    <source>
        <dbReference type="ARBA" id="ARBA00022527"/>
    </source>
</evidence>
<organism evidence="13 14">
    <name type="scientific">Ahniella affigens</name>
    <dbReference type="NCBI Taxonomy" id="2021234"/>
    <lineage>
        <taxon>Bacteria</taxon>
        <taxon>Pseudomonadati</taxon>
        <taxon>Pseudomonadota</taxon>
        <taxon>Gammaproteobacteria</taxon>
        <taxon>Lysobacterales</taxon>
        <taxon>Rhodanobacteraceae</taxon>
        <taxon>Ahniella</taxon>
    </lineage>
</organism>
<evidence type="ECO:0000256" key="6">
    <source>
        <dbReference type="ARBA" id="ARBA00022741"/>
    </source>
</evidence>
<keyword evidence="9 11" id="KW-0460">Magnesium</keyword>
<keyword evidence="1 11" id="KW-0963">Cytoplasm</keyword>
<feature type="domain" description="Aminoglycoside phosphotransferase" evidence="12">
    <location>
        <begin position="34"/>
        <end position="249"/>
    </location>
</feature>
<keyword evidence="7 11" id="KW-0418">Kinase</keyword>
<dbReference type="NCBIfam" id="NF008738">
    <property type="entry name" value="PRK11768.1"/>
    <property type="match status" value="1"/>
</dbReference>
<evidence type="ECO:0000256" key="7">
    <source>
        <dbReference type="ARBA" id="ARBA00022777"/>
    </source>
</evidence>
<dbReference type="GO" id="GO:0005524">
    <property type="term" value="F:ATP binding"/>
    <property type="evidence" value="ECO:0007669"/>
    <property type="project" value="UniProtKB-UniRule"/>
</dbReference>
<evidence type="ECO:0000256" key="5">
    <source>
        <dbReference type="ARBA" id="ARBA00022723"/>
    </source>
</evidence>